<organism evidence="2 3">
    <name type="scientific">Cohnella faecalis</name>
    <dbReference type="NCBI Taxonomy" id="2315694"/>
    <lineage>
        <taxon>Bacteria</taxon>
        <taxon>Bacillati</taxon>
        <taxon>Bacillota</taxon>
        <taxon>Bacilli</taxon>
        <taxon>Bacillales</taxon>
        <taxon>Paenibacillaceae</taxon>
        <taxon>Cohnella</taxon>
    </lineage>
</organism>
<sequence length="223" mass="24056">MPRDYAYATVTATNGVKLHSLRTRPSNAVPEVSRNNVTLTSFYGINGGFFYQNDLLSIAVVNDRPVGGAAAKYGSGAENVKYARGTLVWDGKTEGMSVQVVRASADLQVTDRSSYWAQGGISMGLGRDGEWLGQAAAENAPFPDDERLRSAAAYDEEGNLYLIVSENRGTLADFREAIVETVGGGKLVDGIFLDGDGSSQLNSRERKLQGDGRPVVEMLRLIR</sequence>
<name>A0A398CWZ8_9BACL</name>
<feature type="domain" description="Phosphodiester glycosidase" evidence="1">
    <location>
        <begin position="118"/>
        <end position="219"/>
    </location>
</feature>
<proteinExistence type="predicted"/>
<dbReference type="InterPro" id="IPR018711">
    <property type="entry name" value="NAGPA"/>
</dbReference>
<evidence type="ECO:0000313" key="2">
    <source>
        <dbReference type="EMBL" id="RIE03534.1"/>
    </source>
</evidence>
<protein>
    <recommendedName>
        <fullName evidence="1">Phosphodiester glycosidase domain-containing protein</fullName>
    </recommendedName>
</protein>
<keyword evidence="3" id="KW-1185">Reference proteome</keyword>
<dbReference type="OrthoDB" id="2658510at2"/>
<dbReference type="RefSeq" id="WP_119149232.1">
    <property type="nucleotide sequence ID" value="NZ_JBHSOV010000021.1"/>
</dbReference>
<evidence type="ECO:0000259" key="1">
    <source>
        <dbReference type="Pfam" id="PF09992"/>
    </source>
</evidence>
<reference evidence="2 3" key="1">
    <citation type="submission" date="2018-09" db="EMBL/GenBank/DDBJ databases">
        <title>Cohnella cavernae sp. nov., isolated from a karst cave.</title>
        <authorList>
            <person name="Zhu H."/>
        </authorList>
    </citation>
    <scope>NUCLEOTIDE SEQUENCE [LARGE SCALE GENOMIC DNA]</scope>
    <source>
        <strain evidence="2 3">K2E09-144</strain>
    </source>
</reference>
<dbReference type="Proteomes" id="UP000266340">
    <property type="component" value="Unassembled WGS sequence"/>
</dbReference>
<dbReference type="Pfam" id="PF09992">
    <property type="entry name" value="NAGPA"/>
    <property type="match status" value="1"/>
</dbReference>
<gene>
    <name evidence="2" type="ORF">D3H35_10815</name>
</gene>
<evidence type="ECO:0000313" key="3">
    <source>
        <dbReference type="Proteomes" id="UP000266340"/>
    </source>
</evidence>
<dbReference type="EMBL" id="QXJM01000036">
    <property type="protein sequence ID" value="RIE03534.1"/>
    <property type="molecule type" value="Genomic_DNA"/>
</dbReference>
<comment type="caution">
    <text evidence="2">The sequence shown here is derived from an EMBL/GenBank/DDBJ whole genome shotgun (WGS) entry which is preliminary data.</text>
</comment>
<dbReference type="AlphaFoldDB" id="A0A398CWZ8"/>
<accession>A0A398CWZ8</accession>